<gene>
    <name evidence="1" type="ORF">bcere0026_42840</name>
</gene>
<organism evidence="1">
    <name type="scientific">Bacillus mycoides</name>
    <dbReference type="NCBI Taxonomy" id="1405"/>
    <lineage>
        <taxon>Bacteria</taxon>
        <taxon>Bacillati</taxon>
        <taxon>Bacillota</taxon>
        <taxon>Bacilli</taxon>
        <taxon>Bacillales</taxon>
        <taxon>Bacillaceae</taxon>
        <taxon>Bacillus</taxon>
        <taxon>Bacillus cereus group</taxon>
    </lineage>
</organism>
<name>C2XZZ8_BACMY</name>
<protein>
    <submittedName>
        <fullName evidence="1">Spore coat protein C</fullName>
    </submittedName>
</protein>
<dbReference type="AlphaFoldDB" id="C2XZZ8"/>
<dbReference type="HOGENOM" id="CLU_3211941_0_0_9"/>
<keyword evidence="1" id="KW-0946">Virion</keyword>
<sequence length="44" mass="5115">MDSYAIAFETIEDGEFTIEYKGSNNFNISPGVQEYLSKHYKFTE</sequence>
<reference evidence="1" key="1">
    <citation type="journal article" date="2012" name="Genome Res.">
        <title>Genomic characterization of the Bacillus cereus sensu lato species: Backdrop to the evolution of Bacillus anthracis.</title>
        <authorList>
            <person name="Zwick M.E."/>
            <person name="Joseph S.J."/>
            <person name="Didelot X."/>
            <person name="Chen P.E."/>
            <person name="Bishop-Lilly K.A."/>
            <person name="Stewart A.C."/>
            <person name="Willner K."/>
            <person name="Nolan N."/>
            <person name="Lentz S."/>
            <person name="Thomason M.K."/>
            <person name="Sozhamannan S."/>
            <person name="Mateczun A.J."/>
            <person name="Du L."/>
            <person name="Read T.D."/>
        </authorList>
    </citation>
    <scope>NUCLEOTIDE SEQUENCE [LARGE SCALE GENOMIC DNA]</scope>
    <source>
        <strain evidence="1">AH603</strain>
    </source>
</reference>
<proteinExistence type="predicted"/>
<dbReference type="EMBL" id="ACMP01000116">
    <property type="protein sequence ID" value="EEL68720.1"/>
    <property type="molecule type" value="Genomic_DNA"/>
</dbReference>
<comment type="caution">
    <text evidence="1">The sequence shown here is derived from an EMBL/GenBank/DDBJ whole genome shotgun (WGS) entry which is preliminary data.</text>
</comment>
<accession>C2XZZ8</accession>
<evidence type="ECO:0000313" key="1">
    <source>
        <dbReference type="EMBL" id="EEL68720.1"/>
    </source>
</evidence>
<dbReference type="Proteomes" id="UP000001753">
    <property type="component" value="Chromosome"/>
</dbReference>
<keyword evidence="1" id="KW-0167">Capsid protein</keyword>